<protein>
    <recommendedName>
        <fullName evidence="4">DUF4136 domain-containing protein</fullName>
    </recommendedName>
</protein>
<evidence type="ECO:0008006" key="4">
    <source>
        <dbReference type="Google" id="ProtNLM"/>
    </source>
</evidence>
<feature type="signal peptide" evidence="1">
    <location>
        <begin position="1"/>
        <end position="18"/>
    </location>
</feature>
<evidence type="ECO:0000313" key="2">
    <source>
        <dbReference type="EMBL" id="UOQ53862.1"/>
    </source>
</evidence>
<organism evidence="2 3">
    <name type="scientific">Hymenobacter cellulosivorans</name>
    <dbReference type="NCBI Taxonomy" id="2932249"/>
    <lineage>
        <taxon>Bacteria</taxon>
        <taxon>Pseudomonadati</taxon>
        <taxon>Bacteroidota</taxon>
        <taxon>Cytophagia</taxon>
        <taxon>Cytophagales</taxon>
        <taxon>Hymenobacteraceae</taxon>
        <taxon>Hymenobacter</taxon>
    </lineage>
</organism>
<gene>
    <name evidence="2" type="ORF">MUN80_03655</name>
</gene>
<feature type="chain" id="PRO_5045935835" description="DUF4136 domain-containing protein" evidence="1">
    <location>
        <begin position="19"/>
        <end position="194"/>
    </location>
</feature>
<dbReference type="EMBL" id="CP095049">
    <property type="protein sequence ID" value="UOQ53862.1"/>
    <property type="molecule type" value="Genomic_DNA"/>
</dbReference>
<sequence>MRKKFILAVLLLSSGCKAFDPALLNPTAETLPTRLPTLTPEVQSERILLSFSPMAVPNDVRILFEREVREVLSEPYGKSRGFLVLHTRRVSARPGLGFTFASIMTAGSLNLFGFPWARYRYVVDVQLDVLNQRRELIGSYRGTGQARATAGLFSRTNYSQPDRVLYVQCVRQGLDQIIPQLRPETARLQAALAL</sequence>
<dbReference type="RefSeq" id="WP_244719773.1">
    <property type="nucleotide sequence ID" value="NZ_CP095049.1"/>
</dbReference>
<keyword evidence="1" id="KW-0732">Signal</keyword>
<evidence type="ECO:0000256" key="1">
    <source>
        <dbReference type="SAM" id="SignalP"/>
    </source>
</evidence>
<keyword evidence="3" id="KW-1185">Reference proteome</keyword>
<accession>A0ABY4FCQ1</accession>
<dbReference type="Proteomes" id="UP000831785">
    <property type="component" value="Chromosome"/>
</dbReference>
<dbReference type="PROSITE" id="PS51257">
    <property type="entry name" value="PROKAR_LIPOPROTEIN"/>
    <property type="match status" value="1"/>
</dbReference>
<proteinExistence type="predicted"/>
<reference evidence="2 3" key="1">
    <citation type="submission" date="2022-04" db="EMBL/GenBank/DDBJ databases">
        <title>Hymenobacter sp. isolated from the air.</title>
        <authorList>
            <person name="Won M."/>
            <person name="Lee C.-M."/>
            <person name="Woen H.-Y."/>
            <person name="Kwon S.-W."/>
        </authorList>
    </citation>
    <scope>NUCLEOTIDE SEQUENCE [LARGE SCALE GENOMIC DNA]</scope>
    <source>
        <strain evidence="3">5116 S-27</strain>
    </source>
</reference>
<name>A0ABY4FCQ1_9BACT</name>
<evidence type="ECO:0000313" key="3">
    <source>
        <dbReference type="Proteomes" id="UP000831785"/>
    </source>
</evidence>